<evidence type="ECO:0000313" key="3">
    <source>
        <dbReference type="EMBL" id="KAL2745958.1"/>
    </source>
</evidence>
<feature type="compositionally biased region" description="Basic residues" evidence="1">
    <location>
        <begin position="358"/>
        <end position="368"/>
    </location>
</feature>
<evidence type="ECO:0000259" key="2">
    <source>
        <dbReference type="Pfam" id="PF10283"/>
    </source>
</evidence>
<dbReference type="CDD" id="cd22671">
    <property type="entry name" value="FHA_APTX-like"/>
    <property type="match status" value="1"/>
</dbReference>
<feature type="domain" description="PBZ-type" evidence="2">
    <location>
        <begin position="304"/>
        <end position="329"/>
    </location>
</feature>
<evidence type="ECO:0000256" key="1">
    <source>
        <dbReference type="SAM" id="MobiDB-lite"/>
    </source>
</evidence>
<feature type="compositionally biased region" description="Low complexity" evidence="1">
    <location>
        <begin position="380"/>
        <end position="389"/>
    </location>
</feature>
<reference evidence="3 4" key="1">
    <citation type="journal article" date="2024" name="Ann. Entomol. Soc. Am.">
        <title>Genomic analyses of the southern and eastern yellowjacket wasps (Hymenoptera: Vespidae) reveal evolutionary signatures of social life.</title>
        <authorList>
            <person name="Catto M.A."/>
            <person name="Caine P.B."/>
            <person name="Orr S.E."/>
            <person name="Hunt B.G."/>
            <person name="Goodisman M.A.D."/>
        </authorList>
    </citation>
    <scope>NUCLEOTIDE SEQUENCE [LARGE SCALE GENOMIC DNA]</scope>
    <source>
        <strain evidence="3">232</strain>
        <tissue evidence="3">Head and thorax</tissue>
    </source>
</reference>
<feature type="domain" description="PBZ-type" evidence="2">
    <location>
        <begin position="338"/>
        <end position="360"/>
    </location>
</feature>
<dbReference type="PANTHER" id="PTHR21315:SF2">
    <property type="entry name" value="APRATAXIN AND PNK-LIKE FACTOR"/>
    <property type="match status" value="1"/>
</dbReference>
<feature type="compositionally biased region" description="Acidic residues" evidence="1">
    <location>
        <begin position="390"/>
        <end position="399"/>
    </location>
</feature>
<sequence>MRKLQIIRFENDLFQIANLQIGNNIIGRNGVTGSNNGQTIKHAVTINLSPSGDMTLTPVSPCYIKSTGSSRWHLLKLGTAVPIKPGDICSLLSDKCWFKIITMSETVEKHNHLLKRKCTDDIPFEPMDKKICFDTSPKSIASHGDGCNESQDNKDSKPIAVEMPILSKESSIIVSTFSKDMDARFLFFINICKESKSLIIEGNIVLLMFPLNDSSPENNQTILDSISMAENPDLPKESTLVKENSNIQEEESKKVEANVKQDHVMHSSDCGDSHTLIQQDVHSSPTLEQNKASVSGAEQVETKRNKCIYKDKCYRKNPHHKVQFSHPGDPDFEEVDERPECPYGIHCYRKNLRHKAQFKHSTMRKRRAPTPVRSPRYDNESVIEVSSGDESVDESEYEPSEYTSETNSDVEDVESIESDWNEIFIRPDILHLRHPFF</sequence>
<dbReference type="AlphaFoldDB" id="A0ABD2CLH5"/>
<dbReference type="InterPro" id="IPR019406">
    <property type="entry name" value="APLF_PBZ"/>
</dbReference>
<dbReference type="Pfam" id="PF10283">
    <property type="entry name" value="zf-CCHH"/>
    <property type="match status" value="2"/>
</dbReference>
<feature type="region of interest" description="Disordered" evidence="1">
    <location>
        <begin position="358"/>
        <end position="412"/>
    </location>
</feature>
<dbReference type="Gene3D" id="2.60.200.20">
    <property type="match status" value="1"/>
</dbReference>
<accession>A0ABD2CLH5</accession>
<dbReference type="Proteomes" id="UP001607303">
    <property type="component" value="Unassembled WGS sequence"/>
</dbReference>
<protein>
    <submittedName>
        <fullName evidence="3">Aprataxin and PNK-like factor isoform X5</fullName>
    </submittedName>
</protein>
<comment type="caution">
    <text evidence="3">The sequence shown here is derived from an EMBL/GenBank/DDBJ whole genome shotgun (WGS) entry which is preliminary data.</text>
</comment>
<dbReference type="InterPro" id="IPR039253">
    <property type="entry name" value="APLF"/>
</dbReference>
<dbReference type="EMBL" id="JAYRBN010000039">
    <property type="protein sequence ID" value="KAL2745958.1"/>
    <property type="molecule type" value="Genomic_DNA"/>
</dbReference>
<name>A0ABD2CLH5_VESMC</name>
<evidence type="ECO:0000313" key="4">
    <source>
        <dbReference type="Proteomes" id="UP001607303"/>
    </source>
</evidence>
<dbReference type="PANTHER" id="PTHR21315">
    <property type="entry name" value="APRATAXIN AND PNK-LIKE FACTOR-RELATED"/>
    <property type="match status" value="1"/>
</dbReference>
<organism evidence="3 4">
    <name type="scientific">Vespula maculifrons</name>
    <name type="common">Eastern yellow jacket</name>
    <name type="synonym">Wasp</name>
    <dbReference type="NCBI Taxonomy" id="7453"/>
    <lineage>
        <taxon>Eukaryota</taxon>
        <taxon>Metazoa</taxon>
        <taxon>Ecdysozoa</taxon>
        <taxon>Arthropoda</taxon>
        <taxon>Hexapoda</taxon>
        <taxon>Insecta</taxon>
        <taxon>Pterygota</taxon>
        <taxon>Neoptera</taxon>
        <taxon>Endopterygota</taxon>
        <taxon>Hymenoptera</taxon>
        <taxon>Apocrita</taxon>
        <taxon>Aculeata</taxon>
        <taxon>Vespoidea</taxon>
        <taxon>Vespidae</taxon>
        <taxon>Vespinae</taxon>
        <taxon>Vespula</taxon>
    </lineage>
</organism>
<keyword evidence="4" id="KW-1185">Reference proteome</keyword>
<proteinExistence type="predicted"/>
<gene>
    <name evidence="3" type="ORF">V1477_005876</name>
</gene>